<evidence type="ECO:0000313" key="3">
    <source>
        <dbReference type="Proteomes" id="UP000030640"/>
    </source>
</evidence>
<dbReference type="PANTHER" id="PTHR20772">
    <property type="entry name" value="PROTEIN FMP42"/>
    <property type="match status" value="1"/>
</dbReference>
<dbReference type="PANTHER" id="PTHR20772:SF5">
    <property type="entry name" value="DYNEIN HEAVY CHAIN"/>
    <property type="match status" value="1"/>
</dbReference>
<dbReference type="OrthoDB" id="372224at2759"/>
<proteinExistence type="predicted"/>
<accession>W7AI08</accession>
<name>W7AI08_9APIC</name>
<dbReference type="AlphaFoldDB" id="W7AI08"/>
<dbReference type="RefSeq" id="XP_008814879.1">
    <property type="nucleotide sequence ID" value="XM_008816657.1"/>
</dbReference>
<feature type="region of interest" description="Disordered" evidence="1">
    <location>
        <begin position="849"/>
        <end position="888"/>
    </location>
</feature>
<dbReference type="Proteomes" id="UP000030640">
    <property type="component" value="Unassembled WGS sequence"/>
</dbReference>
<dbReference type="GeneID" id="20036323"/>
<dbReference type="InterPro" id="IPR052599">
    <property type="entry name" value="SLC43A_AATransporter"/>
</dbReference>
<feature type="compositionally biased region" description="Basic and acidic residues" evidence="1">
    <location>
        <begin position="938"/>
        <end position="949"/>
    </location>
</feature>
<dbReference type="VEuPathDB" id="PlasmoDB:C922_01049"/>
<dbReference type="EMBL" id="KI965462">
    <property type="protein sequence ID" value="EUD68649.1"/>
    <property type="molecule type" value="Genomic_DNA"/>
</dbReference>
<keyword evidence="3" id="KW-1185">Reference proteome</keyword>
<evidence type="ECO:0000313" key="2">
    <source>
        <dbReference type="EMBL" id="EUD68649.1"/>
    </source>
</evidence>
<feature type="compositionally biased region" description="Low complexity" evidence="1">
    <location>
        <begin position="658"/>
        <end position="671"/>
    </location>
</feature>
<evidence type="ECO:0000256" key="1">
    <source>
        <dbReference type="SAM" id="MobiDB-lite"/>
    </source>
</evidence>
<feature type="region of interest" description="Disordered" evidence="1">
    <location>
        <begin position="640"/>
        <end position="735"/>
    </location>
</feature>
<reference evidence="2 3" key="1">
    <citation type="submission" date="2013-02" db="EMBL/GenBank/DDBJ databases">
        <title>The Genome Sequence of Plasmodium inui San Antonio 1.</title>
        <authorList>
            <consortium name="The Broad Institute Genome Sequencing Platform"/>
            <consortium name="The Broad Institute Genome Sequencing Center for Infectious Disease"/>
            <person name="Neafsey D."/>
            <person name="Cheeseman I."/>
            <person name="Volkman S."/>
            <person name="Adams J."/>
            <person name="Walker B."/>
            <person name="Young S.K."/>
            <person name="Zeng Q."/>
            <person name="Gargeya S."/>
            <person name="Fitzgerald M."/>
            <person name="Haas B."/>
            <person name="Abouelleil A."/>
            <person name="Alvarado L."/>
            <person name="Arachchi H.M."/>
            <person name="Berlin A.M."/>
            <person name="Chapman S.B."/>
            <person name="Dewar J."/>
            <person name="Goldberg J."/>
            <person name="Griggs A."/>
            <person name="Gujja S."/>
            <person name="Hansen M."/>
            <person name="Howarth C."/>
            <person name="Imamovic A."/>
            <person name="Larimer J."/>
            <person name="McCowan C."/>
            <person name="Murphy C."/>
            <person name="Neiman D."/>
            <person name="Pearson M."/>
            <person name="Priest M."/>
            <person name="Roberts A."/>
            <person name="Saif S."/>
            <person name="Shea T."/>
            <person name="Sisk P."/>
            <person name="Sykes S."/>
            <person name="Wortman J."/>
            <person name="Nusbaum C."/>
            <person name="Birren B."/>
        </authorList>
    </citation>
    <scope>NUCLEOTIDE SEQUENCE [LARGE SCALE GENOMIC DNA]</scope>
    <source>
        <strain evidence="2 3">San Antonio 1</strain>
    </source>
</reference>
<feature type="region of interest" description="Disordered" evidence="1">
    <location>
        <begin position="900"/>
        <end position="976"/>
    </location>
</feature>
<feature type="region of interest" description="Disordered" evidence="1">
    <location>
        <begin position="177"/>
        <end position="272"/>
    </location>
</feature>
<feature type="compositionally biased region" description="Polar residues" evidence="1">
    <location>
        <begin position="964"/>
        <end position="976"/>
    </location>
</feature>
<feature type="compositionally biased region" description="Polar residues" evidence="1">
    <location>
        <begin position="717"/>
        <end position="735"/>
    </location>
</feature>
<feature type="compositionally biased region" description="Basic residues" evidence="1">
    <location>
        <begin position="950"/>
        <end position="963"/>
    </location>
</feature>
<gene>
    <name evidence="2" type="ORF">C922_01049</name>
</gene>
<feature type="compositionally biased region" description="Basic and acidic residues" evidence="1">
    <location>
        <begin position="900"/>
        <end position="931"/>
    </location>
</feature>
<sequence length="976" mass="110621">MPRGEASGNRKSEEAGWAREIRETYLSALRGRGVAIRQAGCPASNHKGNQQKNDKMKKQISGTDIQVGENTPPEEDNQTTTLHEKKKIFFEVYKKYYFIEMTEYHKSRENCTNNFINFLERISDKMVEALKHGAYNINNLNTFFKEFIKNDTTYSNKSVSVGGNNSRMNNLTQSFLNIPDEEFPNGPSANHGSVQREDPLNSQANGSVTDLKKKKESTASAIVSEGKLKGKKNSKMDDLKEKRKKGPKKEEEIAGNSQEGNVPDTPFLKKNNGRRASNRINEIADNVIGVNADMCNLNHSIIDDWVQYGFMNYRKIMNSMKISCDVIDSKINQKMLIILKDTYLKEQETLMDTMKKKKSDFLKQVDLCKMYWKYFENSYSNSEKIRSDGIKDSKKIKCSWLCQRKYIKNVKELLKIQNDYLEIINSSVKTFFQLIEWKKNTIRDILCSYILLYKSFLNFYLNNMNILYDSILLEKNIEATQFQNLSSVTIIDDDDLIKEVSPFQLNDHCDSIPQLKKALSLIKSSIIFYNDEINVKSILCLFNSKIKGYLTSVGLFNKCVEGVIVITWDNFIHFFSDVEDAAPQWSYYMEDLEFKLVKCKTDYKKNALDTDKSESDSVTEGAAAGTAAEGMATAVEGEVEPSATADVAATTPRKHSRSTTPRNTSPSKTPPGNHSNQSKGKKGKDKTGGKDTSSVFSGGDAPEAASSTKNGDRDIGVNTSKRQSSDNCDANSSTINDEDDVEIQMKEKKKTLLISGWSFTFKCTTSYLTNVCYELLSNHLCSPYFEDENSFSNFSNIITNGEVKNDLLFMDEMASFYNAYMEGMSQDTKDKVIIKNKLVKTKNENLCRERMSVSDRDDLAGSRKGRSPSKASNMDDHRKKNRNSQPENLLYAFHKKKNELLKNVKGGDQEDGTTSERQEEDREHIGEDKQHHGPSQLDGKHQNDAVTEKSRKKSLNSNKRSHTRSTSSGKAKAQNK</sequence>
<protein>
    <submittedName>
        <fullName evidence="2">Uncharacterized protein</fullName>
    </submittedName>
</protein>
<organism evidence="2 3">
    <name type="scientific">Plasmodium inui San Antonio 1</name>
    <dbReference type="NCBI Taxonomy" id="1237626"/>
    <lineage>
        <taxon>Eukaryota</taxon>
        <taxon>Sar</taxon>
        <taxon>Alveolata</taxon>
        <taxon>Apicomplexa</taxon>
        <taxon>Aconoidasida</taxon>
        <taxon>Haemosporida</taxon>
        <taxon>Plasmodiidae</taxon>
        <taxon>Plasmodium</taxon>
        <taxon>Plasmodium (Plasmodium)</taxon>
    </lineage>
</organism>
<feature type="compositionally biased region" description="Basic and acidic residues" evidence="1">
    <location>
        <begin position="849"/>
        <end position="861"/>
    </location>
</feature>